<evidence type="ECO:0000256" key="2">
    <source>
        <dbReference type="SAM" id="MobiDB-lite"/>
    </source>
</evidence>
<dbReference type="AlphaFoldDB" id="A0A495QZZ5"/>
<keyword evidence="1" id="KW-0175">Coiled coil</keyword>
<gene>
    <name evidence="3" type="ORF">BZB76_1112</name>
</gene>
<feature type="compositionally biased region" description="Basic and acidic residues" evidence="2">
    <location>
        <begin position="75"/>
        <end position="98"/>
    </location>
</feature>
<feature type="region of interest" description="Disordered" evidence="2">
    <location>
        <begin position="404"/>
        <end position="454"/>
    </location>
</feature>
<evidence type="ECO:0000313" key="3">
    <source>
        <dbReference type="EMBL" id="RKS79637.1"/>
    </source>
</evidence>
<feature type="coiled-coil region" evidence="1">
    <location>
        <begin position="101"/>
        <end position="128"/>
    </location>
</feature>
<accession>A0A495QZZ5</accession>
<evidence type="ECO:0000256" key="1">
    <source>
        <dbReference type="SAM" id="Coils"/>
    </source>
</evidence>
<feature type="region of interest" description="Disordered" evidence="2">
    <location>
        <begin position="71"/>
        <end position="98"/>
    </location>
</feature>
<evidence type="ECO:0000313" key="4">
    <source>
        <dbReference type="Proteomes" id="UP000274601"/>
    </source>
</evidence>
<proteinExistence type="predicted"/>
<keyword evidence="4" id="KW-1185">Reference proteome</keyword>
<comment type="caution">
    <text evidence="3">The sequence shown here is derived from an EMBL/GenBank/DDBJ whole genome shotgun (WGS) entry which is preliminary data.</text>
</comment>
<dbReference type="Proteomes" id="UP000274601">
    <property type="component" value="Unassembled WGS sequence"/>
</dbReference>
<dbReference type="EMBL" id="RBWU01000001">
    <property type="protein sequence ID" value="RKS79637.1"/>
    <property type="molecule type" value="Genomic_DNA"/>
</dbReference>
<sequence length="454" mass="51281">MGPDRTDETRFPHIDKGLTVSGTKTISVDAGAWREAQKAARRLAEVRRDMPKLLDDVRRQTRADIDRAVSAVTSRQERTDRSLRELSEHTRDLERRTSARLREQAGQLKAVRAETKRLSREIDREREERRRRFADLDARVTDITERRDQATRRARALFDDAGTLAAVIAELPHERFAPGRLRRLEQRLAQTAVTLNEQEPAFSLGLVQNLYFDLSDLRVEVEEAALEWEQARFAALEALRAADAVTESNIVVPMRAMDGTVLDGIDLDVDFWTDGDAARLLKRIREQAGIVAEPDCPLTLDELRAIVQRDAPAYEQELTDLLERAWTRTLASQQRANTAEIAIAALEQQGYELADEAWEGEDFRGAHYSKLVSLTGRSELVVEIAPDGDAGMAIRVLSYDTDAAEDRRRQRTQSMLGSLRSAGIPAGAPEDRGTEPTPEEGDLEAIRRRRRRVD</sequence>
<reference evidence="3 4" key="1">
    <citation type="submission" date="2018-10" db="EMBL/GenBank/DDBJ databases">
        <title>Genomic Encyclopedia of Archaeal and Bacterial Type Strains, Phase II (KMG-II): from individual species to whole genera.</title>
        <authorList>
            <person name="Goeker M."/>
        </authorList>
    </citation>
    <scope>NUCLEOTIDE SEQUENCE [LARGE SCALE GENOMIC DNA]</scope>
    <source>
        <strain evidence="3 4">DSM 43383</strain>
    </source>
</reference>
<protein>
    <submittedName>
        <fullName evidence="3">Uncharacterized protein</fullName>
    </submittedName>
</protein>
<organism evidence="3 4">
    <name type="scientific">Actinomadura pelletieri DSM 43383</name>
    <dbReference type="NCBI Taxonomy" id="1120940"/>
    <lineage>
        <taxon>Bacteria</taxon>
        <taxon>Bacillati</taxon>
        <taxon>Actinomycetota</taxon>
        <taxon>Actinomycetes</taxon>
        <taxon>Streptosporangiales</taxon>
        <taxon>Thermomonosporaceae</taxon>
        <taxon>Actinomadura</taxon>
    </lineage>
</organism>
<name>A0A495QZZ5_9ACTN</name>